<evidence type="ECO:0000313" key="13">
    <source>
        <dbReference type="EMBL" id="PJZ70443.1"/>
    </source>
</evidence>
<dbReference type="InterPro" id="IPR003660">
    <property type="entry name" value="HAMP_dom"/>
</dbReference>
<feature type="domain" description="PAC" evidence="11">
    <location>
        <begin position="751"/>
        <end position="804"/>
    </location>
</feature>
<dbReference type="InterPro" id="IPR004358">
    <property type="entry name" value="Sig_transdc_His_kin-like_C"/>
</dbReference>
<dbReference type="NCBIfam" id="TIGR00229">
    <property type="entry name" value="sensory_box"/>
    <property type="match status" value="2"/>
</dbReference>
<keyword evidence="4" id="KW-0597">Phosphoprotein</keyword>
<feature type="transmembrane region" description="Helical" evidence="8">
    <location>
        <begin position="167"/>
        <end position="189"/>
    </location>
</feature>
<keyword evidence="8" id="KW-0812">Transmembrane</keyword>
<feature type="domain" description="Histidine kinase" evidence="9">
    <location>
        <begin position="1060"/>
        <end position="1167"/>
    </location>
</feature>
<keyword evidence="6 14" id="KW-0418">Kinase</keyword>
<evidence type="ECO:0000313" key="14">
    <source>
        <dbReference type="EMBL" id="PJZ74279.1"/>
    </source>
</evidence>
<keyword evidence="5" id="KW-0808">Transferase</keyword>
<dbReference type="InterPro" id="IPR000700">
    <property type="entry name" value="PAS-assoc_C"/>
</dbReference>
<dbReference type="GO" id="GO:0000155">
    <property type="term" value="F:phosphorelay sensor kinase activity"/>
    <property type="evidence" value="ECO:0007669"/>
    <property type="project" value="InterPro"/>
</dbReference>
<evidence type="ECO:0000256" key="7">
    <source>
        <dbReference type="SAM" id="Coils"/>
    </source>
</evidence>
<gene>
    <name evidence="13" type="ORF">CH360_05470</name>
    <name evidence="14" type="ORF">CH373_05050</name>
</gene>
<dbReference type="Pfam" id="PF02518">
    <property type="entry name" value="HATPase_c"/>
    <property type="match status" value="1"/>
</dbReference>
<keyword evidence="8" id="KW-0472">Membrane</keyword>
<dbReference type="InterPro" id="IPR003594">
    <property type="entry name" value="HATPase_dom"/>
</dbReference>
<dbReference type="SUPFAM" id="SSF55874">
    <property type="entry name" value="ATPase domain of HSP90 chaperone/DNA topoisomerase II/histidine kinase"/>
    <property type="match status" value="1"/>
</dbReference>
<evidence type="ECO:0000256" key="1">
    <source>
        <dbReference type="ARBA" id="ARBA00000085"/>
    </source>
</evidence>
<dbReference type="Gene3D" id="6.10.340.10">
    <property type="match status" value="1"/>
</dbReference>
<feature type="transmembrane region" description="Helical" evidence="8">
    <location>
        <begin position="22"/>
        <end position="42"/>
    </location>
</feature>
<feature type="transmembrane region" description="Helical" evidence="8">
    <location>
        <begin position="469"/>
        <end position="490"/>
    </location>
</feature>
<dbReference type="CDD" id="cd00082">
    <property type="entry name" value="HisKA"/>
    <property type="match status" value="1"/>
</dbReference>
<feature type="domain" description="PAS" evidence="10">
    <location>
        <begin position="671"/>
        <end position="730"/>
    </location>
</feature>
<feature type="transmembrane region" description="Helical" evidence="8">
    <location>
        <begin position="274"/>
        <end position="296"/>
    </location>
</feature>
<accession>A0A2M9ZQP8</accession>
<protein>
    <recommendedName>
        <fullName evidence="3">histidine kinase</fullName>
        <ecNumber evidence="3">2.7.13.3</ecNumber>
    </recommendedName>
</protein>
<proteinExistence type="predicted"/>
<name>A0A2M9ZQP8_9LEPT</name>
<dbReference type="OrthoDB" id="338017at2"/>
<dbReference type="AlphaFoldDB" id="A0A2M9ZQP8"/>
<feature type="domain" description="PAC" evidence="11">
    <location>
        <begin position="619"/>
        <end position="670"/>
    </location>
</feature>
<evidence type="ECO:0000256" key="4">
    <source>
        <dbReference type="ARBA" id="ARBA00022553"/>
    </source>
</evidence>
<dbReference type="Gene3D" id="3.30.450.20">
    <property type="entry name" value="PAS domain"/>
    <property type="match status" value="2"/>
</dbReference>
<dbReference type="InterPro" id="IPR035965">
    <property type="entry name" value="PAS-like_dom_sf"/>
</dbReference>
<evidence type="ECO:0000256" key="6">
    <source>
        <dbReference type="ARBA" id="ARBA00022777"/>
    </source>
</evidence>
<dbReference type="GO" id="GO:0016020">
    <property type="term" value="C:membrane"/>
    <property type="evidence" value="ECO:0007669"/>
    <property type="project" value="UniProtKB-SubCell"/>
</dbReference>
<dbReference type="SMART" id="SM00086">
    <property type="entry name" value="PAC"/>
    <property type="match status" value="2"/>
</dbReference>
<feature type="transmembrane region" description="Helical" evidence="8">
    <location>
        <begin position="134"/>
        <end position="155"/>
    </location>
</feature>
<dbReference type="EMBL" id="NPDZ01000002">
    <property type="protein sequence ID" value="PJZ74279.1"/>
    <property type="molecule type" value="Genomic_DNA"/>
</dbReference>
<evidence type="ECO:0000259" key="9">
    <source>
        <dbReference type="PROSITE" id="PS50109"/>
    </source>
</evidence>
<keyword evidence="8" id="KW-1133">Transmembrane helix</keyword>
<dbReference type="SMART" id="SM00091">
    <property type="entry name" value="PAS"/>
    <property type="match status" value="2"/>
</dbReference>
<dbReference type="PROSITE" id="PS50109">
    <property type="entry name" value="HIS_KIN"/>
    <property type="match status" value="1"/>
</dbReference>
<feature type="domain" description="HAMP" evidence="12">
    <location>
        <begin position="487"/>
        <end position="539"/>
    </location>
</feature>
<dbReference type="PROSITE" id="PS50113">
    <property type="entry name" value="PAC"/>
    <property type="match status" value="2"/>
</dbReference>
<dbReference type="InterPro" id="IPR036097">
    <property type="entry name" value="HisK_dim/P_sf"/>
</dbReference>
<dbReference type="PROSITE" id="PS50112">
    <property type="entry name" value="PAS"/>
    <property type="match status" value="2"/>
</dbReference>
<dbReference type="InterPro" id="IPR052162">
    <property type="entry name" value="Sensor_kinase/Photoreceptor"/>
</dbReference>
<dbReference type="InterPro" id="IPR001610">
    <property type="entry name" value="PAC"/>
</dbReference>
<dbReference type="PANTHER" id="PTHR43304:SF1">
    <property type="entry name" value="PAC DOMAIN-CONTAINING PROTEIN"/>
    <property type="match status" value="1"/>
</dbReference>
<dbReference type="Pfam" id="PF00672">
    <property type="entry name" value="HAMP"/>
    <property type="match status" value="1"/>
</dbReference>
<evidence type="ECO:0000259" key="11">
    <source>
        <dbReference type="PROSITE" id="PS50113"/>
    </source>
</evidence>
<dbReference type="Gene3D" id="1.10.287.130">
    <property type="match status" value="1"/>
</dbReference>
<dbReference type="InterPro" id="IPR005467">
    <property type="entry name" value="His_kinase_dom"/>
</dbReference>
<dbReference type="Proteomes" id="UP000231990">
    <property type="component" value="Unassembled WGS sequence"/>
</dbReference>
<feature type="transmembrane region" description="Helical" evidence="8">
    <location>
        <begin position="63"/>
        <end position="87"/>
    </location>
</feature>
<dbReference type="InterPro" id="IPR003661">
    <property type="entry name" value="HisK_dim/P_dom"/>
</dbReference>
<comment type="caution">
    <text evidence="14">The sequence shown here is derived from an EMBL/GenBank/DDBJ whole genome shotgun (WGS) entry which is preliminary data.</text>
</comment>
<dbReference type="EMBL" id="NPDY01000003">
    <property type="protein sequence ID" value="PJZ70443.1"/>
    <property type="molecule type" value="Genomic_DNA"/>
</dbReference>
<dbReference type="PANTHER" id="PTHR43304">
    <property type="entry name" value="PHYTOCHROME-LIKE PROTEIN CPH1"/>
    <property type="match status" value="1"/>
</dbReference>
<dbReference type="InterPro" id="IPR013655">
    <property type="entry name" value="PAS_fold_3"/>
</dbReference>
<keyword evidence="7" id="KW-0175">Coiled coil</keyword>
<dbReference type="SUPFAM" id="SSF55785">
    <property type="entry name" value="PYP-like sensor domain (PAS domain)"/>
    <property type="match status" value="2"/>
</dbReference>
<feature type="coiled-coil region" evidence="7">
    <location>
        <begin position="795"/>
        <end position="854"/>
    </location>
</feature>
<dbReference type="SUPFAM" id="SSF47384">
    <property type="entry name" value="Homodimeric domain of signal transducing histidine kinase"/>
    <property type="match status" value="1"/>
</dbReference>
<comment type="subcellular location">
    <subcellularLocation>
        <location evidence="2">Membrane</location>
    </subcellularLocation>
</comment>
<evidence type="ECO:0000313" key="15">
    <source>
        <dbReference type="Proteomes" id="UP000231962"/>
    </source>
</evidence>
<dbReference type="InterPro" id="IPR000014">
    <property type="entry name" value="PAS"/>
</dbReference>
<dbReference type="PRINTS" id="PR00344">
    <property type="entry name" value="BCTRLSENSOR"/>
</dbReference>
<evidence type="ECO:0000259" key="10">
    <source>
        <dbReference type="PROSITE" id="PS50112"/>
    </source>
</evidence>
<dbReference type="SUPFAM" id="SSF158472">
    <property type="entry name" value="HAMP domain-like"/>
    <property type="match status" value="1"/>
</dbReference>
<reference evidence="15 16" key="1">
    <citation type="submission" date="2017-07" db="EMBL/GenBank/DDBJ databases">
        <title>Leptospira spp. isolated from tropical soils.</title>
        <authorList>
            <person name="Thibeaux R."/>
            <person name="Iraola G."/>
            <person name="Ferres I."/>
            <person name="Bierque E."/>
            <person name="Girault D."/>
            <person name="Soupe-Gilbert M.-E."/>
            <person name="Picardeau M."/>
            <person name="Goarant C."/>
        </authorList>
    </citation>
    <scope>NUCLEOTIDE SEQUENCE [LARGE SCALE GENOMIC DNA]</scope>
    <source>
        <strain evidence="14 16">FH1-B-B1</strain>
        <strain evidence="13 15">FH1-B-C1</strain>
    </source>
</reference>
<feature type="transmembrane region" description="Helical" evidence="8">
    <location>
        <begin position="99"/>
        <end position="122"/>
    </location>
</feature>
<dbReference type="Gene3D" id="3.30.565.10">
    <property type="entry name" value="Histidine kinase-like ATPase, C-terminal domain"/>
    <property type="match status" value="1"/>
</dbReference>
<evidence type="ECO:0000256" key="5">
    <source>
        <dbReference type="ARBA" id="ARBA00022679"/>
    </source>
</evidence>
<dbReference type="CDD" id="cd00130">
    <property type="entry name" value="PAS"/>
    <property type="match status" value="2"/>
</dbReference>
<sequence length="1167" mass="131608">MNSLMIWLEQVFEPIPLPLLDIWGHIGYFLGLFLMVSAFGGFTFRPGGRWGLGRERQAWDAKALLSIALTFILVFTTGYIGSFFVLVPGAQTFESLKDLSVLLCILIFGYPALLAVPFVYGLSDLIEGVPPSFLLDWIEGYFINPSCFWVAYQLIGKDPDFKKGKTWGGYLLFVLIFMSIEPQLWGYICSNKFTPEISYRTITPALFFTTGLTWIIAPFAMLVAYPLAKKYNMFWAEISGHVKERKVGAREWVWRSGKEGSEEDDQSFSQALPIRIFILTPLIVFVFVIVIATAYISSRSAENTAMNLASRLHNEISERTKLQLDDYFETFKINDEARLKSDLSKVIAKTSLSKQIAIYIIDRSGNLVVSSVSASPDLKQKELQPVADGVLLNAVSNLNRISGGLETFNSAKQYPFDIISAKPLFRKTWLAQANPYVNQSASEDWIVLTVMPESYYLEGVQLGNAKSGIIFAIGLTLALLVAVLLADILARPIGRISIATRALALGEFSQKVPSSLLAELDSLSISFNNMMEQLRESIERTRLSEQQFHDLVDTSPGVVWEATIDTFDFTYVSQQAVNLFGYSVEEWKQSGFWLEHLYPEDKKKAVGFYSECVNEHKTKDLEYRLLHKSGNIVWVSDTAKLITLSDSVKFLRGVMVDVSERKKIEEKLLEHSRLIETIVDLTPDVLYIYDLEERKNIYSNHGIVNTLGYTPSELQSMGDQIVPTLMHPDDFKTYLTEIVPLYHSLGDKTVIHHEYRMRHKLGEWKWLISAELIYKRSHTGAPKQIFGITHDITNAKQAEETILDLNANLERKIELRTLELKSSNEELIKTINHLENIMKELQDAQEQLLLSEKLAALGRLSAGMAHELNTPLGAISSANKTILKMLDTELKEIPELLSNLNNEERESFRVLLVECMLDAALPEHLPDRSLRKKMIQTFRDAGIRNPEESAVIVIETGVHKLGERLLKLLNTERSSDLLSALNTISSIARLANVISVANGKASYVVEALRNYLSPEGRDDEELSSVDIRSEIETLLALYHNKIKYGVEVLRIYNTDNRCIGNGNKLNQVWINLINNGLQSMEYSGKIEIEINKMDSWIVTSITDSGPGIPVEIQSKIFNPFFTTKKHGEGIGIGLDICKKIIEKMGGKIEFESKPGKTKFSVWLKSAD</sequence>
<comment type="catalytic activity">
    <reaction evidence="1">
        <text>ATP + protein L-histidine = ADP + protein N-phospho-L-histidine.</text>
        <dbReference type="EC" id="2.7.13.3"/>
    </reaction>
</comment>
<dbReference type="RefSeq" id="WP_100713012.1">
    <property type="nucleotide sequence ID" value="NZ_NPDY01000003.1"/>
</dbReference>
<keyword evidence="15" id="KW-1185">Reference proteome</keyword>
<dbReference type="Pfam" id="PF08447">
    <property type="entry name" value="PAS_3"/>
    <property type="match status" value="2"/>
</dbReference>
<dbReference type="CDD" id="cd06225">
    <property type="entry name" value="HAMP"/>
    <property type="match status" value="1"/>
</dbReference>
<dbReference type="Proteomes" id="UP000231962">
    <property type="component" value="Unassembled WGS sequence"/>
</dbReference>
<evidence type="ECO:0000256" key="8">
    <source>
        <dbReference type="SAM" id="Phobius"/>
    </source>
</evidence>
<dbReference type="SMART" id="SM00387">
    <property type="entry name" value="HATPase_c"/>
    <property type="match status" value="1"/>
</dbReference>
<feature type="domain" description="PAS" evidence="10">
    <location>
        <begin position="544"/>
        <end position="616"/>
    </location>
</feature>
<dbReference type="PROSITE" id="PS50885">
    <property type="entry name" value="HAMP"/>
    <property type="match status" value="1"/>
</dbReference>
<dbReference type="SMART" id="SM00304">
    <property type="entry name" value="HAMP"/>
    <property type="match status" value="1"/>
</dbReference>
<evidence type="ECO:0000259" key="12">
    <source>
        <dbReference type="PROSITE" id="PS50885"/>
    </source>
</evidence>
<evidence type="ECO:0000313" key="16">
    <source>
        <dbReference type="Proteomes" id="UP000231990"/>
    </source>
</evidence>
<dbReference type="EC" id="2.7.13.3" evidence="3"/>
<feature type="transmembrane region" description="Helical" evidence="8">
    <location>
        <begin position="201"/>
        <end position="225"/>
    </location>
</feature>
<evidence type="ECO:0000256" key="3">
    <source>
        <dbReference type="ARBA" id="ARBA00012438"/>
    </source>
</evidence>
<evidence type="ECO:0000256" key="2">
    <source>
        <dbReference type="ARBA" id="ARBA00004370"/>
    </source>
</evidence>
<organism evidence="14 16">
    <name type="scientific">Leptospira perolatii</name>
    <dbReference type="NCBI Taxonomy" id="2023191"/>
    <lineage>
        <taxon>Bacteria</taxon>
        <taxon>Pseudomonadati</taxon>
        <taxon>Spirochaetota</taxon>
        <taxon>Spirochaetia</taxon>
        <taxon>Leptospirales</taxon>
        <taxon>Leptospiraceae</taxon>
        <taxon>Leptospira</taxon>
    </lineage>
</organism>
<dbReference type="InterPro" id="IPR036890">
    <property type="entry name" value="HATPase_C_sf"/>
</dbReference>